<reference evidence="2 3" key="1">
    <citation type="journal article" date="2020" name="Fungal Divers.">
        <title>Resolving the Mortierellaceae phylogeny through synthesis of multi-gene phylogenetics and phylogenomics.</title>
        <authorList>
            <person name="Vandepol N."/>
            <person name="Liber J."/>
            <person name="Desiro A."/>
            <person name="Na H."/>
            <person name="Kennedy M."/>
            <person name="Barry K."/>
            <person name="Grigoriev I.V."/>
            <person name="Miller A.N."/>
            <person name="O'Donnell K."/>
            <person name="Stajich J.E."/>
            <person name="Bonito G."/>
        </authorList>
    </citation>
    <scope>NUCLEOTIDE SEQUENCE [LARGE SCALE GENOMIC DNA]</scope>
    <source>
        <strain evidence="2 3">AD045</strain>
    </source>
</reference>
<keyword evidence="3" id="KW-1185">Reference proteome</keyword>
<accession>A0ABQ7JML0</accession>
<evidence type="ECO:0008006" key="4">
    <source>
        <dbReference type="Google" id="ProtNLM"/>
    </source>
</evidence>
<feature type="coiled-coil region" evidence="1">
    <location>
        <begin position="195"/>
        <end position="229"/>
    </location>
</feature>
<sequence>MTPHQRFRHGDITEKIAIRRDKSTGDLYSRVIDIQETFPDAKRFKVKGVVINFLEDENEQRFEPKRIAHYPDDIIEIISVAPAHTPLSTPANLFAKVQHQCGSVSHYKPEQPVVSNAIESAVWLLSLQPSLITTSNSLVRFPGPAKPYAASNPMLNQLVATLSSNASGISHLQQKVDQLGDTGSAQHLQLMREIMQIIKQQSELLQKQNEMLQEQAESKEREERMLMMQQETIDRLIVNQQRVDAILVQNYELHEYPIPRLFVIMPEPVSKWDPTTLLVKKYRLHFLCECGEHQENDLNQVATFNALPVRDIPVKNRVHLTNHPGYGLSRPNEFFERYGPFVLGMLRILKHCLAVATIVTPAVSLAENRVKEIMDGVRSISERTLQAVETSIGFLETRLNDDMLAEDFGQEGEIKEQEDNYLLQDLAALEGADLRRLETFLHNSDPDKVLGNLYRITTETGHVKWVCFGHYKETYRRTALDAFSKSVEVAGGIYDPHFRKVTISLISGTSAKDFFRRLAKQDSAIEILDVSLDWKFGASDLVMIVDKLGRSSVRTFNLDLKGLEAGHATIESLRPGKGRYHSLLGLLSNTKLRNLCFTNLSLLSTRTSDLPSGHRPSLLQSFHFLQEITPKECPRLKNILHHCPGLVDLHLGSPHGENRINFSLHSMICSLKNLNSLHLYEVDGIPDDRYRDLRLTSLETMKDLVYTAVHFTFVYLHPFLLQKLTSLEVLVFQEGFFTSEEIDLTPPSIQGSFAPLPLGDDVSLRMFDQVRFSKLTHLDLYGSFTARSRVYLESILPELSLVRFGAGNYTEDLLKYVNMRSLKSLSVNLQHKGDILALVDLLRHKEDVSQLDSLMLQCSSAIVVQLDDLKRFPLKRLSLVSIDWAKIEGVLRALNYSRLQVLSIYYGGYSWNTETLLAERSDEFRLDLTIELGYNKYQAGSEVFLANSRGVEGTKVRLARDRVVLRKTSAAVERLRFSLLTFPSAKFT</sequence>
<name>A0ABQ7JML0_9FUNG</name>
<keyword evidence="1" id="KW-0175">Coiled coil</keyword>
<dbReference type="Proteomes" id="UP001194696">
    <property type="component" value="Unassembled WGS sequence"/>
</dbReference>
<gene>
    <name evidence="2" type="ORF">BGZ96_001261</name>
</gene>
<protein>
    <recommendedName>
        <fullName evidence="4">RNI-like protein</fullName>
    </recommendedName>
</protein>
<dbReference type="SUPFAM" id="SSF52047">
    <property type="entry name" value="RNI-like"/>
    <property type="match status" value="1"/>
</dbReference>
<proteinExistence type="predicted"/>
<organism evidence="2 3">
    <name type="scientific">Linnemannia gamsii</name>
    <dbReference type="NCBI Taxonomy" id="64522"/>
    <lineage>
        <taxon>Eukaryota</taxon>
        <taxon>Fungi</taxon>
        <taxon>Fungi incertae sedis</taxon>
        <taxon>Mucoromycota</taxon>
        <taxon>Mortierellomycotina</taxon>
        <taxon>Mortierellomycetes</taxon>
        <taxon>Mortierellales</taxon>
        <taxon>Mortierellaceae</taxon>
        <taxon>Linnemannia</taxon>
    </lineage>
</organism>
<evidence type="ECO:0000313" key="3">
    <source>
        <dbReference type="Proteomes" id="UP001194696"/>
    </source>
</evidence>
<dbReference type="EMBL" id="JAAAIM010001201">
    <property type="protein sequence ID" value="KAG0281191.1"/>
    <property type="molecule type" value="Genomic_DNA"/>
</dbReference>
<evidence type="ECO:0000313" key="2">
    <source>
        <dbReference type="EMBL" id="KAG0281191.1"/>
    </source>
</evidence>
<dbReference type="Gene3D" id="3.80.10.10">
    <property type="entry name" value="Ribonuclease Inhibitor"/>
    <property type="match status" value="1"/>
</dbReference>
<evidence type="ECO:0000256" key="1">
    <source>
        <dbReference type="SAM" id="Coils"/>
    </source>
</evidence>
<dbReference type="InterPro" id="IPR032675">
    <property type="entry name" value="LRR_dom_sf"/>
</dbReference>
<comment type="caution">
    <text evidence="2">The sequence shown here is derived from an EMBL/GenBank/DDBJ whole genome shotgun (WGS) entry which is preliminary data.</text>
</comment>